<comment type="cofactor">
    <cofactor evidence="1">
        <name>FAD</name>
        <dbReference type="ChEBI" id="CHEBI:57692"/>
    </cofactor>
</comment>
<feature type="domain" description="4Fe-4S ferredoxin-type" evidence="16">
    <location>
        <begin position="188"/>
        <end position="217"/>
    </location>
</feature>
<evidence type="ECO:0000256" key="10">
    <source>
        <dbReference type="ARBA" id="ARBA00023235"/>
    </source>
</evidence>
<dbReference type="InterPro" id="IPR000172">
    <property type="entry name" value="GMC_OxRdtase_N"/>
</dbReference>
<dbReference type="GO" id="GO:0004769">
    <property type="term" value="F:steroid Delta-isomerase activity"/>
    <property type="evidence" value="ECO:0007669"/>
    <property type="project" value="UniProtKB-EC"/>
</dbReference>
<evidence type="ECO:0000256" key="13">
    <source>
        <dbReference type="ARBA" id="ARBA00049723"/>
    </source>
</evidence>
<dbReference type="GO" id="GO:0050660">
    <property type="term" value="F:flavin adenine dinucleotide binding"/>
    <property type="evidence" value="ECO:0007669"/>
    <property type="project" value="InterPro"/>
</dbReference>
<dbReference type="InterPro" id="IPR007867">
    <property type="entry name" value="GMC_OxRtase_C"/>
</dbReference>
<dbReference type="OrthoDB" id="9787779at2"/>
<dbReference type="InterPro" id="IPR000073">
    <property type="entry name" value="AB_hydrolase_1"/>
</dbReference>
<protein>
    <recommendedName>
        <fullName evidence="14">Cholesterol oxidase</fullName>
        <ecNumber evidence="13">1.1.3.6</ecNumber>
        <ecNumber evidence="11">5.3.3.1</ecNumber>
    </recommendedName>
    <alternativeName>
        <fullName evidence="15">Cholesterol isomerase</fullName>
    </alternativeName>
</protein>
<name>A0A1M6TST8_9BURK</name>
<dbReference type="SUPFAM" id="SSF51905">
    <property type="entry name" value="FAD/NAD(P)-binding domain"/>
    <property type="match status" value="1"/>
</dbReference>
<comment type="similarity">
    <text evidence="2">Belongs to the GMC oxidoreductase family.</text>
</comment>
<evidence type="ECO:0000256" key="14">
    <source>
        <dbReference type="ARBA" id="ARBA00049744"/>
    </source>
</evidence>
<evidence type="ECO:0000256" key="1">
    <source>
        <dbReference type="ARBA" id="ARBA00001974"/>
    </source>
</evidence>
<reference evidence="17 18" key="1">
    <citation type="submission" date="2016-11" db="EMBL/GenBank/DDBJ databases">
        <authorList>
            <person name="Jaros S."/>
            <person name="Januszkiewicz K."/>
            <person name="Wedrychowicz H."/>
        </authorList>
    </citation>
    <scope>NUCLEOTIDE SEQUENCE [LARGE SCALE GENOMIC DNA]</scope>
    <source>
        <strain evidence="17 18">LMG 20594</strain>
    </source>
</reference>
<organism evidence="17 18">
    <name type="scientific">Paraburkholderia terricola</name>
    <dbReference type="NCBI Taxonomy" id="169427"/>
    <lineage>
        <taxon>Bacteria</taxon>
        <taxon>Pseudomonadati</taxon>
        <taxon>Pseudomonadota</taxon>
        <taxon>Betaproteobacteria</taxon>
        <taxon>Burkholderiales</taxon>
        <taxon>Burkholderiaceae</taxon>
        <taxon>Paraburkholderia</taxon>
    </lineage>
</organism>
<dbReference type="EC" id="1.1.3.6" evidence="13"/>
<evidence type="ECO:0000256" key="11">
    <source>
        <dbReference type="ARBA" id="ARBA00038856"/>
    </source>
</evidence>
<sequence length="1138" mass="122468">MNRLSSAVTAMKSHYDVVVVGSGYGGAIAASRMARAGRSVCVLERGREFMAGEFPRTPFQGAAQVQYNTSVARIGSPLALLEVHVNEDVNAVVGCGLGGTSLINANVALEADPRLWDDPRWPAALRADKDGRDKGYARAFAMLQPSPVPSDFPPLPKLQALERSAQALGMEDRFSRPPITVTFENRVNAAGVAQQACVGCGDCNSGCNYEAKNSTHMNYLPDAVAHGAQIFTGAAVHSVVRDAATRKWRVNYQLVSVGRESYGAPDLFVSADIVIVSAGTIGSTALLLRSSQAPQGLSVSAMLGQRFTGNGDVLAFAYNTDAAINGVGWGAHEPGEIAPVGPTITGLIDHRNTPDVKDGFVIEEGSLAGPVGAALVALLGAAAPLEGEEVAEPGSPEKPFAYDARVIESVLRGPYHGALNHTQSYLVMAHDDESGRIGIDDNGRARITWENAGKQPIFETIEATLKQATAPLGGKYLRNPISTDFMDNRTVTVHPLGGCGMGEDAAHGVVDHMGRVFSGASGDAVHEGLFVMDGAVMPMSLGVNPLLTISALAERNCALLAASRGWTIDYESKGGAAVPAPQRIGLRFTETMVGTYTPAVAGEAATSPIEFTLTVESDDLADMLVNPQHLAQTAGTLTCPALSAQPMTITDGTFNLFVVDPADVDERNMNYRMTLNATEGKTYYLSGQKIITRSSPLNLWEQTNTLYAEIRGSAQADAPVIGKATLVITPENFLKQQRTLEVTHAPDLTTRLEWTLKFGKFFAGVLFTEYGGVAAPLQFFDPNAKPRMKRPLRAPAPQLFFFDTPDGTTLRLTRYLDHANKEARPLLLIHGSGVSSRIYSTDLIATNLVEYLCAAGYDVWLVDLRVSIEMPSVLVPTNVDQVAREDIPAAVAKVRELTGAPNIQVLGHCLGGLALSMSLLYGLEGVRSAVISQVSAHPVPGTLQRIKAGLHIPDLIQHLGVSDLTAYTQHKKWPHNLFDEALRLYPIDHDEGCGNAICHRSTFLYGLLYEHAQLNELLHSNLQELFGMHDVELFRHLAAMARAGEVVDAEGRAIYLSGTNGAKGLEGMRMPIGFIHGDRNETYLPKSTQLTYDLLTREFPEQPYERHLIPGYGHIDCIFGKHAAVDVYPVIARYLNAH</sequence>
<dbReference type="PANTHER" id="PTHR47470">
    <property type="entry name" value="CHOLESTEROL OXIDASE"/>
    <property type="match status" value="1"/>
</dbReference>
<dbReference type="InterPro" id="IPR036188">
    <property type="entry name" value="FAD/NAD-bd_sf"/>
</dbReference>
<evidence type="ECO:0000256" key="2">
    <source>
        <dbReference type="ARBA" id="ARBA00010790"/>
    </source>
</evidence>
<dbReference type="PROSITE" id="PS51379">
    <property type="entry name" value="4FE4S_FER_2"/>
    <property type="match status" value="1"/>
</dbReference>
<dbReference type="PANTHER" id="PTHR47470:SF1">
    <property type="entry name" value="FAD-DEPENDENT OXIDOREDUCTASE 2 FAD BINDING DOMAIN-CONTAINING PROTEIN"/>
    <property type="match status" value="1"/>
</dbReference>
<evidence type="ECO:0000313" key="17">
    <source>
        <dbReference type="EMBL" id="SHK59973.1"/>
    </source>
</evidence>
<dbReference type="InterPro" id="IPR052542">
    <property type="entry name" value="Cholesterol_Oxidase"/>
</dbReference>
<evidence type="ECO:0000256" key="12">
    <source>
        <dbReference type="ARBA" id="ARBA00049645"/>
    </source>
</evidence>
<keyword evidence="7" id="KW-0443">Lipid metabolism</keyword>
<dbReference type="STRING" id="169427.SAMN05192548_10293"/>
<evidence type="ECO:0000256" key="3">
    <source>
        <dbReference type="ARBA" id="ARBA00022548"/>
    </source>
</evidence>
<dbReference type="EMBL" id="FRAB01000029">
    <property type="protein sequence ID" value="SHK59973.1"/>
    <property type="molecule type" value="Genomic_DNA"/>
</dbReference>
<dbReference type="EC" id="5.3.3.1" evidence="11"/>
<dbReference type="Pfam" id="PF00890">
    <property type="entry name" value="FAD_binding_2"/>
    <property type="match status" value="1"/>
</dbReference>
<keyword evidence="5" id="KW-0274">FAD</keyword>
<keyword evidence="3" id="KW-0153">Cholesterol metabolism</keyword>
<dbReference type="SUPFAM" id="SSF53474">
    <property type="entry name" value="alpha/beta-Hydrolases"/>
    <property type="match status" value="1"/>
</dbReference>
<dbReference type="Pfam" id="PF00732">
    <property type="entry name" value="GMC_oxred_N"/>
    <property type="match status" value="1"/>
</dbReference>
<dbReference type="Pfam" id="PF05199">
    <property type="entry name" value="GMC_oxred_C"/>
    <property type="match status" value="1"/>
</dbReference>
<evidence type="ECO:0000313" key="18">
    <source>
        <dbReference type="Proteomes" id="UP000184395"/>
    </source>
</evidence>
<dbReference type="Proteomes" id="UP000184395">
    <property type="component" value="Unassembled WGS sequence"/>
</dbReference>
<evidence type="ECO:0000256" key="5">
    <source>
        <dbReference type="ARBA" id="ARBA00022827"/>
    </source>
</evidence>
<dbReference type="Gene3D" id="3.50.50.60">
    <property type="entry name" value="FAD/NAD(P)-binding domain"/>
    <property type="match status" value="3"/>
</dbReference>
<evidence type="ECO:0000256" key="9">
    <source>
        <dbReference type="ARBA" id="ARBA00023221"/>
    </source>
</evidence>
<dbReference type="Pfam" id="PF12697">
    <property type="entry name" value="Abhydrolase_6"/>
    <property type="match status" value="1"/>
</dbReference>
<keyword evidence="8" id="KW-1207">Sterol metabolism</keyword>
<evidence type="ECO:0000256" key="15">
    <source>
        <dbReference type="ARBA" id="ARBA00049778"/>
    </source>
</evidence>
<proteinExistence type="inferred from homology"/>
<keyword evidence="4" id="KW-0285">Flavoprotein</keyword>
<evidence type="ECO:0000259" key="16">
    <source>
        <dbReference type="PROSITE" id="PS51379"/>
    </source>
</evidence>
<evidence type="ECO:0000256" key="6">
    <source>
        <dbReference type="ARBA" id="ARBA00023002"/>
    </source>
</evidence>
<dbReference type="AlphaFoldDB" id="A0A1M6TST8"/>
<keyword evidence="9" id="KW-0753">Steroid metabolism</keyword>
<dbReference type="InterPro" id="IPR003953">
    <property type="entry name" value="FAD-dep_OxRdtase_2_FAD-bd"/>
</dbReference>
<keyword evidence="10" id="KW-0413">Isomerase</keyword>
<evidence type="ECO:0000256" key="8">
    <source>
        <dbReference type="ARBA" id="ARBA00023166"/>
    </source>
</evidence>
<dbReference type="InterPro" id="IPR017896">
    <property type="entry name" value="4Fe4S_Fe-S-bd"/>
</dbReference>
<evidence type="ECO:0000256" key="4">
    <source>
        <dbReference type="ARBA" id="ARBA00022630"/>
    </source>
</evidence>
<dbReference type="PRINTS" id="PR00411">
    <property type="entry name" value="PNDRDTASEI"/>
</dbReference>
<dbReference type="InterPro" id="IPR029058">
    <property type="entry name" value="AB_hydrolase_fold"/>
</dbReference>
<dbReference type="GO" id="GO:0016995">
    <property type="term" value="F:cholesterol oxidase activity"/>
    <property type="evidence" value="ECO:0007669"/>
    <property type="project" value="UniProtKB-EC"/>
</dbReference>
<evidence type="ECO:0000256" key="7">
    <source>
        <dbReference type="ARBA" id="ARBA00023098"/>
    </source>
</evidence>
<gene>
    <name evidence="17" type="ORF">SAMN05192548_10293</name>
</gene>
<accession>A0A1M6TST8</accession>
<dbReference type="GO" id="GO:0008203">
    <property type="term" value="P:cholesterol metabolic process"/>
    <property type="evidence" value="ECO:0007669"/>
    <property type="project" value="UniProtKB-KW"/>
</dbReference>
<keyword evidence="6" id="KW-0560">Oxidoreductase</keyword>
<dbReference type="Gene3D" id="3.40.50.1820">
    <property type="entry name" value="alpha/beta hydrolase"/>
    <property type="match status" value="1"/>
</dbReference>
<dbReference type="RefSeq" id="WP_073430876.1">
    <property type="nucleotide sequence ID" value="NZ_CADFGY010000031.1"/>
</dbReference>
<comment type="pathway">
    <text evidence="12">Steroid metabolism; cholesterol degradation.</text>
</comment>